<comment type="caution">
    <text evidence="2">The sequence shown here is derived from an EMBL/GenBank/DDBJ whole genome shotgun (WGS) entry which is preliminary data.</text>
</comment>
<dbReference type="EMBL" id="JACHIA010000012">
    <property type="protein sequence ID" value="MBB6072034.1"/>
    <property type="molecule type" value="Genomic_DNA"/>
</dbReference>
<keyword evidence="3" id="KW-1185">Reference proteome</keyword>
<name>A0A841H242_9BACT</name>
<sequence>MTKPRPTPRPWDGIPKGSIVAVVIVVAVCLAGFGYAASMWDTSPKLCIAEYESARTAADTARIDAFTLSEDTNALTCGLMRRNGTLARYEASHPDR</sequence>
<evidence type="ECO:0000256" key="1">
    <source>
        <dbReference type="SAM" id="Phobius"/>
    </source>
</evidence>
<proteinExistence type="predicted"/>
<keyword evidence="1" id="KW-0472">Membrane</keyword>
<reference evidence="2 3" key="1">
    <citation type="submission" date="2020-08" db="EMBL/GenBank/DDBJ databases">
        <title>Genomic Encyclopedia of Type Strains, Phase IV (KMG-IV): sequencing the most valuable type-strain genomes for metagenomic binning, comparative biology and taxonomic classification.</title>
        <authorList>
            <person name="Goeker M."/>
        </authorList>
    </citation>
    <scope>NUCLEOTIDE SEQUENCE [LARGE SCALE GENOMIC DNA]</scope>
    <source>
        <strain evidence="2 3">DSM 29007</strain>
    </source>
</reference>
<evidence type="ECO:0000313" key="2">
    <source>
        <dbReference type="EMBL" id="MBB6072034.1"/>
    </source>
</evidence>
<evidence type="ECO:0000313" key="3">
    <source>
        <dbReference type="Proteomes" id="UP000582837"/>
    </source>
</evidence>
<feature type="transmembrane region" description="Helical" evidence="1">
    <location>
        <begin position="20"/>
        <end position="40"/>
    </location>
</feature>
<keyword evidence="1" id="KW-1133">Transmembrane helix</keyword>
<organism evidence="2 3">
    <name type="scientific">Longimicrobium terrae</name>
    <dbReference type="NCBI Taxonomy" id="1639882"/>
    <lineage>
        <taxon>Bacteria</taxon>
        <taxon>Pseudomonadati</taxon>
        <taxon>Gemmatimonadota</taxon>
        <taxon>Longimicrobiia</taxon>
        <taxon>Longimicrobiales</taxon>
        <taxon>Longimicrobiaceae</taxon>
        <taxon>Longimicrobium</taxon>
    </lineage>
</organism>
<protein>
    <submittedName>
        <fullName evidence="2">Uncharacterized protein</fullName>
    </submittedName>
</protein>
<accession>A0A841H242</accession>
<dbReference type="Proteomes" id="UP000582837">
    <property type="component" value="Unassembled WGS sequence"/>
</dbReference>
<dbReference type="RefSeq" id="WP_170034811.1">
    <property type="nucleotide sequence ID" value="NZ_JABDTL010000001.1"/>
</dbReference>
<gene>
    <name evidence="2" type="ORF">HNQ61_003695</name>
</gene>
<keyword evidence="1" id="KW-0812">Transmembrane</keyword>
<dbReference type="AlphaFoldDB" id="A0A841H242"/>